<name>A0ABQ9IX27_9CUCU</name>
<reference evidence="1" key="1">
    <citation type="journal article" date="2023" name="Insect Mol. Biol.">
        <title>Genome sequencing provides insights into the evolution of gene families encoding plant cell wall-degrading enzymes in longhorned beetles.</title>
        <authorList>
            <person name="Shin N.R."/>
            <person name="Okamura Y."/>
            <person name="Kirsch R."/>
            <person name="Pauchet Y."/>
        </authorList>
    </citation>
    <scope>NUCLEOTIDE SEQUENCE</scope>
    <source>
        <strain evidence="1">MMC_N1</strain>
    </source>
</reference>
<evidence type="ECO:0000313" key="2">
    <source>
        <dbReference type="Proteomes" id="UP001162164"/>
    </source>
</evidence>
<comment type="caution">
    <text evidence="1">The sequence shown here is derived from an EMBL/GenBank/DDBJ whole genome shotgun (WGS) entry which is preliminary data.</text>
</comment>
<dbReference type="EMBL" id="JAPWTJ010002054">
    <property type="protein sequence ID" value="KAJ8968123.1"/>
    <property type="molecule type" value="Genomic_DNA"/>
</dbReference>
<gene>
    <name evidence="1" type="ORF">NQ317_002986</name>
</gene>
<proteinExistence type="predicted"/>
<protein>
    <submittedName>
        <fullName evidence="1">Uncharacterized protein</fullName>
    </submittedName>
</protein>
<accession>A0ABQ9IX27</accession>
<keyword evidence="2" id="KW-1185">Reference proteome</keyword>
<evidence type="ECO:0000313" key="1">
    <source>
        <dbReference type="EMBL" id="KAJ8968123.1"/>
    </source>
</evidence>
<dbReference type="Proteomes" id="UP001162164">
    <property type="component" value="Unassembled WGS sequence"/>
</dbReference>
<organism evidence="1 2">
    <name type="scientific">Molorchus minor</name>
    <dbReference type="NCBI Taxonomy" id="1323400"/>
    <lineage>
        <taxon>Eukaryota</taxon>
        <taxon>Metazoa</taxon>
        <taxon>Ecdysozoa</taxon>
        <taxon>Arthropoda</taxon>
        <taxon>Hexapoda</taxon>
        <taxon>Insecta</taxon>
        <taxon>Pterygota</taxon>
        <taxon>Neoptera</taxon>
        <taxon>Endopterygota</taxon>
        <taxon>Coleoptera</taxon>
        <taxon>Polyphaga</taxon>
        <taxon>Cucujiformia</taxon>
        <taxon>Chrysomeloidea</taxon>
        <taxon>Cerambycidae</taxon>
        <taxon>Lamiinae</taxon>
        <taxon>Monochamini</taxon>
        <taxon>Molorchus</taxon>
    </lineage>
</organism>
<sequence>MKIRGPPILKHGKIRYRPKGKNMRCLKSMGSSKIGKACPSPALKHTKHFGDYFQNYYAHRPESWAYCFRLGLGRKIKRLDKTISAVIKIAGDSLFKRIIKLTKNTPTEKILKINSSHKMIKNGLLFLLQIFQRNIIFLIFRKHVRSHAFNVIFAKYVFILSNAHVLII</sequence>